<gene>
    <name evidence="1" type="ORF">HNQ88_003078</name>
</gene>
<dbReference type="AlphaFoldDB" id="A0AAE3XQ68"/>
<evidence type="ECO:0000313" key="1">
    <source>
        <dbReference type="EMBL" id="MDR6240030.1"/>
    </source>
</evidence>
<sequence>MKRIVFFIYLLISSIIVYGQAEKDSDYIEFSEKVSKKRQKKDSIFNEINRKVHGNDSITLLYKPDYLVISKLAYLDSLKPSLLDTVFFFEPPNVVKVEKNAAYDSIAFFQPDFDTIYFYMNPKFLLVDSTITVYPESKPKIWTLSSNTRLNFNWIELSNWAPGGNNTITLGMEFRPNASRKFGNISVDNRGEFFYGIMRDGELGIRKNSDLLRITSIQSRQFTEKLLFSSSVDFKTQFTRGYDYNDDGTRVFKSDFMAPGYLELGLGMSYLKKDTLNVVFSPIKGKITFVLDDSLSNQGVYGVKPGDKVLTEIGLGLLVQLIKLQPAKNLTLEGRVNLFAAYQKVTSVDIDFNAILQYNLTNNIAFSYNTRFVYDDDVNIVRDDGTEGPALQIRNEINVLVLLNWSN</sequence>
<organism evidence="1 2">
    <name type="scientific">Aureibacter tunicatorum</name>
    <dbReference type="NCBI Taxonomy" id="866807"/>
    <lineage>
        <taxon>Bacteria</taxon>
        <taxon>Pseudomonadati</taxon>
        <taxon>Bacteroidota</taxon>
        <taxon>Cytophagia</taxon>
        <taxon>Cytophagales</taxon>
        <taxon>Persicobacteraceae</taxon>
        <taxon>Aureibacter</taxon>
    </lineage>
</organism>
<name>A0AAE3XQ68_9BACT</name>
<protein>
    <recommendedName>
        <fullName evidence="3">DUF3078 domain-containing protein</fullName>
    </recommendedName>
</protein>
<accession>A0AAE3XQ68</accession>
<reference evidence="1" key="1">
    <citation type="submission" date="2023-07" db="EMBL/GenBank/DDBJ databases">
        <title>Genomic Encyclopedia of Type Strains, Phase IV (KMG-IV): sequencing the most valuable type-strain genomes for metagenomic binning, comparative biology and taxonomic classification.</title>
        <authorList>
            <person name="Goeker M."/>
        </authorList>
    </citation>
    <scope>NUCLEOTIDE SEQUENCE</scope>
    <source>
        <strain evidence="1">DSM 26174</strain>
    </source>
</reference>
<keyword evidence="2" id="KW-1185">Reference proteome</keyword>
<dbReference type="InterPro" id="IPR021428">
    <property type="entry name" value="DUF3078"/>
</dbReference>
<evidence type="ECO:0000313" key="2">
    <source>
        <dbReference type="Proteomes" id="UP001185092"/>
    </source>
</evidence>
<dbReference type="Proteomes" id="UP001185092">
    <property type="component" value="Unassembled WGS sequence"/>
</dbReference>
<comment type="caution">
    <text evidence="1">The sequence shown here is derived from an EMBL/GenBank/DDBJ whole genome shotgun (WGS) entry which is preliminary data.</text>
</comment>
<dbReference type="RefSeq" id="WP_309939852.1">
    <property type="nucleotide sequence ID" value="NZ_AP025305.1"/>
</dbReference>
<proteinExistence type="predicted"/>
<dbReference type="EMBL" id="JAVDQD010000003">
    <property type="protein sequence ID" value="MDR6240030.1"/>
    <property type="molecule type" value="Genomic_DNA"/>
</dbReference>
<evidence type="ECO:0008006" key="3">
    <source>
        <dbReference type="Google" id="ProtNLM"/>
    </source>
</evidence>
<dbReference type="Pfam" id="PF11276">
    <property type="entry name" value="DUF3078"/>
    <property type="match status" value="1"/>
</dbReference>